<reference evidence="1 2" key="1">
    <citation type="submission" date="2023-02" db="EMBL/GenBank/DDBJ databases">
        <title>LHISI_Scaffold_Assembly.</title>
        <authorList>
            <person name="Stuart O.P."/>
            <person name="Cleave R."/>
            <person name="Magrath M.J.L."/>
            <person name="Mikheyev A.S."/>
        </authorList>
    </citation>
    <scope>NUCLEOTIDE SEQUENCE [LARGE SCALE GENOMIC DNA]</scope>
    <source>
        <strain evidence="1">Daus_M_001</strain>
        <tissue evidence="1">Leg muscle</tissue>
    </source>
</reference>
<comment type="caution">
    <text evidence="1">The sequence shown here is derived from an EMBL/GenBank/DDBJ whole genome shotgun (WGS) entry which is preliminary data.</text>
</comment>
<organism evidence="1 2">
    <name type="scientific">Dryococelus australis</name>
    <dbReference type="NCBI Taxonomy" id="614101"/>
    <lineage>
        <taxon>Eukaryota</taxon>
        <taxon>Metazoa</taxon>
        <taxon>Ecdysozoa</taxon>
        <taxon>Arthropoda</taxon>
        <taxon>Hexapoda</taxon>
        <taxon>Insecta</taxon>
        <taxon>Pterygota</taxon>
        <taxon>Neoptera</taxon>
        <taxon>Polyneoptera</taxon>
        <taxon>Phasmatodea</taxon>
        <taxon>Verophasmatodea</taxon>
        <taxon>Anareolatae</taxon>
        <taxon>Phasmatidae</taxon>
        <taxon>Eurycanthinae</taxon>
        <taxon>Dryococelus</taxon>
    </lineage>
</organism>
<dbReference type="EMBL" id="JARBHB010000015">
    <property type="protein sequence ID" value="KAJ8867238.1"/>
    <property type="molecule type" value="Genomic_DNA"/>
</dbReference>
<accession>A0ABQ9G794</accession>
<evidence type="ECO:0000313" key="2">
    <source>
        <dbReference type="Proteomes" id="UP001159363"/>
    </source>
</evidence>
<sequence>MPRSGQARAKSSTRPDTRVWLHPLSWIDSLLVRQSSKLPEDRLVSRRADTVLTRDAILLACAAGTKLPGGYSTTTSVGQPIVHLAAHAPRVCVCVWTPCGLNERRQLTADFYCRRDAIVRGRHLSNPPLHLDVRSRPIPRPAVFPNLPIVGAENLPLHAPSLLPRVAEPFPRELPLQEYFSFSLTDSLQMLFFSPAVARERINVVFDWRTRYKAAPATLLNLSLFSTAKVCRRSEVRHTGENMRVRNEEERKERGWRGEGERGGGVMMVRIREAVNNYHLSSWGRVCASLWRQRAALDYSDPSFWRGQIPAPNTSSRARLMFLFFVGEGGGGTPGRGLAEADRMLRKPWYCGLFLMKLRVNVACRKSRYPSVDGATGRSVFSHVGIMPDDGAGRRVFYVIFRYIPALLHTHLTSPSSALITSILRAAQISSTPLFLTFAWKLFRKKQKRYTFGSSVAARPLVSNGLPRSFQPVIREKGEISLQVYDRPSLLGHWRVRSAGVWRGRGGNFVANVNPLGEMAWPYTRRALCVFTSRHRDEIRRLPSFTAAASGSYGMARCEARVWGDNPLPEPSHFTTAAPERGRVV</sequence>
<proteinExistence type="predicted"/>
<name>A0ABQ9G794_9NEOP</name>
<evidence type="ECO:0000313" key="1">
    <source>
        <dbReference type="EMBL" id="KAJ8867238.1"/>
    </source>
</evidence>
<dbReference type="Proteomes" id="UP001159363">
    <property type="component" value="Chromosome 14"/>
</dbReference>
<protein>
    <submittedName>
        <fullName evidence="1">Uncharacterized protein</fullName>
    </submittedName>
</protein>
<keyword evidence="2" id="KW-1185">Reference proteome</keyword>
<gene>
    <name evidence="1" type="ORF">PR048_031037</name>
</gene>